<dbReference type="InterPro" id="IPR029001">
    <property type="entry name" value="ITPase-like_fam"/>
</dbReference>
<evidence type="ECO:0000256" key="3">
    <source>
        <dbReference type="ARBA" id="ARBA00022801"/>
    </source>
</evidence>
<gene>
    <name evidence="6" type="ORF">SAMN05421831_101212</name>
</gene>
<evidence type="ECO:0000313" key="7">
    <source>
        <dbReference type="Proteomes" id="UP000242999"/>
    </source>
</evidence>
<evidence type="ECO:0000256" key="4">
    <source>
        <dbReference type="ARBA" id="ARBA00023080"/>
    </source>
</evidence>
<feature type="site" description="Important for substrate specificity" evidence="5">
    <location>
        <position position="74"/>
    </location>
</feature>
<dbReference type="EMBL" id="FNYH01000001">
    <property type="protein sequence ID" value="SEI39087.1"/>
    <property type="molecule type" value="Genomic_DNA"/>
</dbReference>
<dbReference type="SUPFAM" id="SSF52972">
    <property type="entry name" value="ITPase-like"/>
    <property type="match status" value="1"/>
</dbReference>
<comment type="cofactor">
    <cofactor evidence="5">
        <name>a divalent metal cation</name>
        <dbReference type="ChEBI" id="CHEBI:60240"/>
    </cofactor>
</comment>
<protein>
    <recommendedName>
        <fullName evidence="5">7-methyl-GTP pyrophosphatase</fullName>
        <shortName evidence="5">m(7)GTP pyrophosphatase</shortName>
        <ecNumber evidence="5">3.6.1.-</ecNumber>
    </recommendedName>
</protein>
<dbReference type="HAMAP" id="MF_00528">
    <property type="entry name" value="Maf"/>
    <property type="match status" value="1"/>
</dbReference>
<comment type="function">
    <text evidence="5">Nucleoside triphosphate pyrophosphatase that hydrolyzes 7-methyl-GTP (m(7)GTP). May have a dual role in cell division arrest and in preventing the incorporation of modified nucleotides into cellular nucleic acids.</text>
</comment>
<dbReference type="InterPro" id="IPR003697">
    <property type="entry name" value="Maf-like"/>
</dbReference>
<dbReference type="PIRSF" id="PIRSF006305">
    <property type="entry name" value="Maf"/>
    <property type="match status" value="1"/>
</dbReference>
<keyword evidence="4 5" id="KW-0546">Nucleotide metabolism</keyword>
<evidence type="ECO:0000256" key="5">
    <source>
        <dbReference type="HAMAP-Rule" id="MF_00528"/>
    </source>
</evidence>
<name>A0A1H6QFQ5_9GAMM</name>
<dbReference type="GO" id="GO:0005737">
    <property type="term" value="C:cytoplasm"/>
    <property type="evidence" value="ECO:0007669"/>
    <property type="project" value="UniProtKB-SubCell"/>
</dbReference>
<reference evidence="7" key="1">
    <citation type="submission" date="2016-10" db="EMBL/GenBank/DDBJ databases">
        <authorList>
            <person name="Varghese N."/>
            <person name="Submissions S."/>
        </authorList>
    </citation>
    <scope>NUCLEOTIDE SEQUENCE [LARGE SCALE GENOMIC DNA]</scope>
    <source>
        <strain evidence="7">DSM 7165</strain>
    </source>
</reference>
<keyword evidence="2 5" id="KW-0963">Cytoplasm</keyword>
<dbReference type="Proteomes" id="UP000242999">
    <property type="component" value="Unassembled WGS sequence"/>
</dbReference>
<comment type="catalytic activity">
    <reaction evidence="5">
        <text>N(7)-methyl-GTP + H2O = N(7)-methyl-GMP + diphosphate + H(+)</text>
        <dbReference type="Rhea" id="RHEA:58744"/>
        <dbReference type="ChEBI" id="CHEBI:15377"/>
        <dbReference type="ChEBI" id="CHEBI:15378"/>
        <dbReference type="ChEBI" id="CHEBI:33019"/>
        <dbReference type="ChEBI" id="CHEBI:58285"/>
        <dbReference type="ChEBI" id="CHEBI:87133"/>
    </reaction>
</comment>
<keyword evidence="3 5" id="KW-0378">Hydrolase</keyword>
<evidence type="ECO:0000313" key="6">
    <source>
        <dbReference type="EMBL" id="SEI39087.1"/>
    </source>
</evidence>
<dbReference type="AlphaFoldDB" id="A0A1H6QFQ5"/>
<dbReference type="NCBIfam" id="TIGR00172">
    <property type="entry name" value="maf"/>
    <property type="match status" value="1"/>
</dbReference>
<comment type="caution">
    <text evidence="5">Lacks conserved residue(s) required for the propagation of feature annotation.</text>
</comment>
<dbReference type="Pfam" id="PF02545">
    <property type="entry name" value="Maf"/>
    <property type="match status" value="1"/>
</dbReference>
<dbReference type="OrthoDB" id="9813694at2"/>
<dbReference type="EC" id="3.6.1.-" evidence="5"/>
<comment type="subcellular location">
    <subcellularLocation>
        <location evidence="1 5">Cytoplasm</location>
    </subcellularLocation>
</comment>
<comment type="similarity">
    <text evidence="5">Belongs to the Maf family. YceF subfamily.</text>
</comment>
<proteinExistence type="inferred from homology"/>
<evidence type="ECO:0000256" key="2">
    <source>
        <dbReference type="ARBA" id="ARBA00022490"/>
    </source>
</evidence>
<dbReference type="STRING" id="64971.SAMN05421831_101212"/>
<dbReference type="RefSeq" id="WP_093308067.1">
    <property type="nucleotide sequence ID" value="NZ_FNYH01000001.1"/>
</dbReference>
<evidence type="ECO:0000256" key="1">
    <source>
        <dbReference type="ARBA" id="ARBA00004496"/>
    </source>
</evidence>
<feature type="active site" description="Proton acceptor" evidence="5">
    <location>
        <position position="73"/>
    </location>
</feature>
<dbReference type="GO" id="GO:0047429">
    <property type="term" value="F:nucleoside triphosphate diphosphatase activity"/>
    <property type="evidence" value="ECO:0007669"/>
    <property type="project" value="InterPro"/>
</dbReference>
<sequence>MSLPLLILASSSPYRQSLLQKLQLPFISQAPKIDESLPEGASAPALVQHLALQKALAVAEQHTGHPALVIGSDQLATYQDAQGKYHLLGKPHTEQAAIEQLSRLQGRSVVFYTGLCVYDQRDTQTYTCVEHFTVYFRTLSPTQIQTYVAKERPLDCAGSFKSEGLGICLFERLEGEDPNTLIGLPLIRLSKLLADLGLDPLAPTTH</sequence>
<feature type="site" description="Important for substrate specificity" evidence="5">
    <location>
        <position position="163"/>
    </location>
</feature>
<feature type="site" description="Important for substrate specificity" evidence="5">
    <location>
        <position position="14"/>
    </location>
</feature>
<dbReference type="CDD" id="cd00555">
    <property type="entry name" value="Maf"/>
    <property type="match status" value="1"/>
</dbReference>
<keyword evidence="7" id="KW-1185">Reference proteome</keyword>
<accession>A0A1H6QFQ5</accession>
<dbReference type="GO" id="GO:0009117">
    <property type="term" value="P:nucleotide metabolic process"/>
    <property type="evidence" value="ECO:0007669"/>
    <property type="project" value="UniProtKB-KW"/>
</dbReference>
<dbReference type="Gene3D" id="3.90.950.10">
    <property type="match status" value="1"/>
</dbReference>
<dbReference type="PANTHER" id="PTHR43213">
    <property type="entry name" value="BIFUNCTIONAL DTTP/UTP PYROPHOSPHATASE/METHYLTRANSFERASE PROTEIN-RELATED"/>
    <property type="match status" value="1"/>
</dbReference>
<dbReference type="PANTHER" id="PTHR43213:SF10">
    <property type="entry name" value="7-METHYL-GTP PYROPHOSPHATASE"/>
    <property type="match status" value="1"/>
</dbReference>
<organism evidence="6 7">
    <name type="scientific">Allopseudospirillum japonicum</name>
    <dbReference type="NCBI Taxonomy" id="64971"/>
    <lineage>
        <taxon>Bacteria</taxon>
        <taxon>Pseudomonadati</taxon>
        <taxon>Pseudomonadota</taxon>
        <taxon>Gammaproteobacteria</taxon>
        <taxon>Oceanospirillales</taxon>
        <taxon>Oceanospirillaceae</taxon>
        <taxon>Allopseudospirillum</taxon>
    </lineage>
</organism>